<evidence type="ECO:0000313" key="4">
    <source>
        <dbReference type="Proteomes" id="UP000485058"/>
    </source>
</evidence>
<sequence length="457" mass="50972">TAVPPALALPTQWPDGNAQRLWAAAAATEAQALQDGVQEGGRQQVYLSLDDTEVGRIDRLEEQLWGVDKDGAVEPKLLSLEVMDIAIRRMAAGVGGRKNRGCSVLCCTASQGWAISCLDSLLVSFTAADRRRWSEATVVLIPMCPALVAVYPKAKVVMTFDTTHPVHAGLSAKAMLNLNLFLKDAFELEEWEWKTGECRQQKDAWSSGTRVLVHMEYLARRGLKQVLDTMHDGIHNNTLLHRVLPCACRGHAVQHKVPYNASRMLARHRWLHHTLETDREWSSMIDIAKEWPNSAPQDMSNPTAVCDYACTFNMACGNILWRASPQHSCSCMHGRSRFGCNVRLKDHHGPPTSARCTINHHLLWTSRINLVRHTMVAHSTNKCGMCWMLLAEAIIAAMRERINQLESQDKMKEARIEGLMTALLQSQQAKLFSDDGTSKASEQQQPAQPPAHVPLLQ</sequence>
<evidence type="ECO:0000313" key="3">
    <source>
        <dbReference type="EMBL" id="GFH25767.1"/>
    </source>
</evidence>
<dbReference type="AlphaFoldDB" id="A0A699ZSJ2"/>
<reference evidence="3 4" key="1">
    <citation type="submission" date="2020-02" db="EMBL/GenBank/DDBJ databases">
        <title>Draft genome sequence of Haematococcus lacustris strain NIES-144.</title>
        <authorList>
            <person name="Morimoto D."/>
            <person name="Nakagawa S."/>
            <person name="Yoshida T."/>
            <person name="Sawayama S."/>
        </authorList>
    </citation>
    <scope>NUCLEOTIDE SEQUENCE [LARGE SCALE GENOMIC DNA]</scope>
    <source>
        <strain evidence="3 4">NIES-144</strain>
    </source>
</reference>
<dbReference type="Proteomes" id="UP000485058">
    <property type="component" value="Unassembled WGS sequence"/>
</dbReference>
<feature type="region of interest" description="Disordered" evidence="2">
    <location>
        <begin position="430"/>
        <end position="457"/>
    </location>
</feature>
<keyword evidence="4" id="KW-1185">Reference proteome</keyword>
<accession>A0A699ZSJ2</accession>
<evidence type="ECO:0000256" key="1">
    <source>
        <dbReference type="SAM" id="Coils"/>
    </source>
</evidence>
<gene>
    <name evidence="3" type="ORF">HaLaN_23780</name>
</gene>
<proteinExistence type="predicted"/>
<feature type="non-terminal residue" evidence="3">
    <location>
        <position position="1"/>
    </location>
</feature>
<evidence type="ECO:0000256" key="2">
    <source>
        <dbReference type="SAM" id="MobiDB-lite"/>
    </source>
</evidence>
<feature type="compositionally biased region" description="Pro residues" evidence="2">
    <location>
        <begin position="447"/>
        <end position="457"/>
    </location>
</feature>
<keyword evidence="1" id="KW-0175">Coiled coil</keyword>
<name>A0A699ZSJ2_HAELA</name>
<feature type="coiled-coil region" evidence="1">
    <location>
        <begin position="388"/>
        <end position="415"/>
    </location>
</feature>
<dbReference type="EMBL" id="BLLF01002913">
    <property type="protein sequence ID" value="GFH25767.1"/>
    <property type="molecule type" value="Genomic_DNA"/>
</dbReference>
<feature type="non-terminal residue" evidence="3">
    <location>
        <position position="457"/>
    </location>
</feature>
<protein>
    <submittedName>
        <fullName evidence="3">Uncharacterized protein</fullName>
    </submittedName>
</protein>
<comment type="caution">
    <text evidence="3">The sequence shown here is derived from an EMBL/GenBank/DDBJ whole genome shotgun (WGS) entry which is preliminary data.</text>
</comment>
<organism evidence="3 4">
    <name type="scientific">Haematococcus lacustris</name>
    <name type="common">Green alga</name>
    <name type="synonym">Haematococcus pluvialis</name>
    <dbReference type="NCBI Taxonomy" id="44745"/>
    <lineage>
        <taxon>Eukaryota</taxon>
        <taxon>Viridiplantae</taxon>
        <taxon>Chlorophyta</taxon>
        <taxon>core chlorophytes</taxon>
        <taxon>Chlorophyceae</taxon>
        <taxon>CS clade</taxon>
        <taxon>Chlamydomonadales</taxon>
        <taxon>Haematococcaceae</taxon>
        <taxon>Haematococcus</taxon>
    </lineage>
</organism>